<comment type="subcellular location">
    <subcellularLocation>
        <location evidence="1">Cell membrane</location>
        <topology evidence="1">Multi-pass membrane protein</topology>
    </subcellularLocation>
</comment>
<evidence type="ECO:0000259" key="7">
    <source>
        <dbReference type="Pfam" id="PF00884"/>
    </source>
</evidence>
<dbReference type="STRING" id="1086011.HJ01_02602"/>
<dbReference type="Proteomes" id="UP000005566">
    <property type="component" value="Unassembled WGS sequence"/>
</dbReference>
<evidence type="ECO:0000256" key="5">
    <source>
        <dbReference type="ARBA" id="ARBA00023136"/>
    </source>
</evidence>
<dbReference type="RefSeq" id="WP_007138779.1">
    <property type="nucleotide sequence ID" value="NZ_AHKF01000019.1"/>
</dbReference>
<organism evidence="8 9">
    <name type="scientific">Flavobacterium frigoris (strain PS1)</name>
    <dbReference type="NCBI Taxonomy" id="1086011"/>
    <lineage>
        <taxon>Bacteria</taxon>
        <taxon>Pseudomonadati</taxon>
        <taxon>Bacteroidota</taxon>
        <taxon>Flavobacteriia</taxon>
        <taxon>Flavobacteriales</taxon>
        <taxon>Flavobacteriaceae</taxon>
        <taxon>Flavobacterium</taxon>
    </lineage>
</organism>
<dbReference type="PANTHER" id="PTHR47371:SF3">
    <property type="entry name" value="PHOSPHOGLYCEROL TRANSFERASE I"/>
    <property type="match status" value="1"/>
</dbReference>
<protein>
    <submittedName>
        <fullName evidence="8">Sulfatase</fullName>
    </submittedName>
</protein>
<proteinExistence type="predicted"/>
<dbReference type="EMBL" id="AHKF01000019">
    <property type="protein sequence ID" value="EIA08071.1"/>
    <property type="molecule type" value="Genomic_DNA"/>
</dbReference>
<feature type="transmembrane region" description="Helical" evidence="6">
    <location>
        <begin position="132"/>
        <end position="154"/>
    </location>
</feature>
<dbReference type="Gene3D" id="3.40.720.10">
    <property type="entry name" value="Alkaline Phosphatase, subunit A"/>
    <property type="match status" value="1"/>
</dbReference>
<dbReference type="Gene3D" id="1.25.40.10">
    <property type="entry name" value="Tetratricopeptide repeat domain"/>
    <property type="match status" value="1"/>
</dbReference>
<dbReference type="OrthoDB" id="9777768at2"/>
<dbReference type="eggNOG" id="COG0457">
    <property type="taxonomic scope" value="Bacteria"/>
</dbReference>
<evidence type="ECO:0000313" key="8">
    <source>
        <dbReference type="EMBL" id="EIA08071.1"/>
    </source>
</evidence>
<dbReference type="AlphaFoldDB" id="H7FTT0"/>
<dbReference type="InterPro" id="IPR017850">
    <property type="entry name" value="Alkaline_phosphatase_core_sf"/>
</dbReference>
<keyword evidence="5 6" id="KW-0472">Membrane</keyword>
<dbReference type="SUPFAM" id="SSF48452">
    <property type="entry name" value="TPR-like"/>
    <property type="match status" value="1"/>
</dbReference>
<keyword evidence="2" id="KW-1003">Cell membrane</keyword>
<evidence type="ECO:0000256" key="3">
    <source>
        <dbReference type="ARBA" id="ARBA00022692"/>
    </source>
</evidence>
<dbReference type="Pfam" id="PF00884">
    <property type="entry name" value="Sulfatase"/>
    <property type="match status" value="1"/>
</dbReference>
<keyword evidence="3 6" id="KW-0812">Transmembrane</keyword>
<dbReference type="InterPro" id="IPR050448">
    <property type="entry name" value="OpgB/LTA_synthase_biosynth"/>
</dbReference>
<feature type="transmembrane region" description="Helical" evidence="6">
    <location>
        <begin position="12"/>
        <end position="36"/>
    </location>
</feature>
<dbReference type="SUPFAM" id="SSF53649">
    <property type="entry name" value="Alkaline phosphatase-like"/>
    <property type="match status" value="1"/>
</dbReference>
<dbReference type="InterPro" id="IPR011990">
    <property type="entry name" value="TPR-like_helical_dom_sf"/>
</dbReference>
<dbReference type="GO" id="GO:0005886">
    <property type="term" value="C:plasma membrane"/>
    <property type="evidence" value="ECO:0007669"/>
    <property type="project" value="UniProtKB-SubCell"/>
</dbReference>
<comment type="caution">
    <text evidence="8">The sequence shown here is derived from an EMBL/GenBank/DDBJ whole genome shotgun (WGS) entry which is preliminary data.</text>
</comment>
<dbReference type="eggNOG" id="COG1368">
    <property type="taxonomic scope" value="Bacteria"/>
</dbReference>
<evidence type="ECO:0000256" key="1">
    <source>
        <dbReference type="ARBA" id="ARBA00004651"/>
    </source>
</evidence>
<feature type="transmembrane region" description="Helical" evidence="6">
    <location>
        <begin position="56"/>
        <end position="76"/>
    </location>
</feature>
<keyword evidence="9" id="KW-1185">Reference proteome</keyword>
<dbReference type="PANTHER" id="PTHR47371">
    <property type="entry name" value="LIPOTEICHOIC ACID SYNTHASE"/>
    <property type="match status" value="1"/>
</dbReference>
<name>H7FTT0_FLAFP</name>
<evidence type="ECO:0000256" key="6">
    <source>
        <dbReference type="SAM" id="Phobius"/>
    </source>
</evidence>
<accession>H7FTT0</accession>
<gene>
    <name evidence="8" type="ORF">HJ01_02602</name>
</gene>
<reference evidence="8 9" key="1">
    <citation type="journal article" date="2014" name="Acta Crystallogr. D">
        <title>Structure-based characterization and antifreeze properties of a hyperactive ice-binding protein from the Antarctic bacterium Flavobacterium frigoris PS1.</title>
        <authorList>
            <person name="Do H."/>
            <person name="Kim S.J."/>
            <person name="Kim H.J."/>
            <person name="Lee J.H."/>
        </authorList>
    </citation>
    <scope>NUCLEOTIDE SEQUENCE [LARGE SCALE GENOMIC DNA]</scope>
    <source>
        <strain evidence="8 9">PS1</strain>
    </source>
</reference>
<evidence type="ECO:0000313" key="9">
    <source>
        <dbReference type="Proteomes" id="UP000005566"/>
    </source>
</evidence>
<dbReference type="CDD" id="cd16015">
    <property type="entry name" value="LTA_synthase"/>
    <property type="match status" value="1"/>
</dbReference>
<dbReference type="PATRIC" id="fig|1086011.3.peg.2548"/>
<feature type="transmembrane region" description="Helical" evidence="6">
    <location>
        <begin position="88"/>
        <end position="112"/>
    </location>
</feature>
<feature type="domain" description="Sulfatase N-terminal" evidence="7">
    <location>
        <begin position="249"/>
        <end position="535"/>
    </location>
</feature>
<feature type="transmembrane region" description="Helical" evidence="6">
    <location>
        <begin position="166"/>
        <end position="185"/>
    </location>
</feature>
<keyword evidence="4 6" id="KW-1133">Transmembrane helix</keyword>
<evidence type="ECO:0000256" key="2">
    <source>
        <dbReference type="ARBA" id="ARBA00022475"/>
    </source>
</evidence>
<dbReference type="InterPro" id="IPR000917">
    <property type="entry name" value="Sulfatase_N"/>
</dbReference>
<evidence type="ECO:0000256" key="4">
    <source>
        <dbReference type="ARBA" id="ARBA00022989"/>
    </source>
</evidence>
<sequence length="812" mass="93106">MKIKLSFNTTSNYIYLTLSLIFTFWLITLFEIYSIASNGIEVEVATTLAYKLINDFWTGLIIGLLLLPLYVAFLFIKKPYNDIAIKILFCVIIIGQFALVKYSLTTLINLGADILGYSMGDMYTTVTASESLSYLYFFPFILFPVLYLGINLGVNTVLMSDPNERKIYIISGLAILTLGSLKFIIPEVSNAPYQNKLSFFTADIIRFQNDKNLTNSASLFYKKDYPLVQSFKSSEDVLSPFFEIHEEKPNIVMIIVEGLGSEFTGKNAYRGFTPYLDSLIPKSLYWENFVSNAGRTFGALPSLIGSLPYGEKGFLELTPLPSHVSLISVLKANDYTTSYYSGDESSFDRKINFLEYNGIDNVIDINKFGPGYVKTKENSGGFSWGYPDAEIFRKTLSEIVGKKEPRLDIIMTLTNHEPFDFPSKNAYLKKVDSIVNSNKNLGASASEIKAYKDIFACLLYTDNSIKNFMESYAKRPEFKNTIFIITGDHRLIPIPQRDKLSRFHVPFFIYSPMLKKPETFKSVSSHWDVTPSLLSFLMNNYKFNKMEKTAWMSQGLDTTKQFRNMHHIPLMRYKGSINDYIYKDYLYSDGELFKINSNFNISKIEDAAVLKTVTDSLQEFKRLNAYLTQKNKIIPNSLNIYTQPAFEFSAKELVVIKKLTKDLNFDETFLLAREFAFNKEREKARLLCNYILNELPNYGDVRTLKARTLAWDGDYKNAESELLNVVKRTPFYNDSYLALMDVYWWSGQNEKGIAIAKKAMKNDVKTPELALKLAQAYKRTNNISKSNKIIDSIIKKYPKNDDFLNFKKSLKE</sequence>